<keyword evidence="2" id="KW-1185">Reference proteome</keyword>
<dbReference type="RefSeq" id="WP_346082763.1">
    <property type="nucleotide sequence ID" value="NZ_BAABDG010000010.1"/>
</dbReference>
<accession>A0ABP7M170</accession>
<dbReference type="Proteomes" id="UP001499994">
    <property type="component" value="Unassembled WGS sequence"/>
</dbReference>
<name>A0ABP7M170_9GAMM</name>
<dbReference type="Pfam" id="PF10109">
    <property type="entry name" value="Phage_TAC_7"/>
    <property type="match status" value="1"/>
</dbReference>
<proteinExistence type="predicted"/>
<evidence type="ECO:0000313" key="2">
    <source>
        <dbReference type="Proteomes" id="UP001499994"/>
    </source>
</evidence>
<gene>
    <name evidence="1" type="ORF">GCM10022405_41310</name>
</gene>
<dbReference type="InterPro" id="IPR019289">
    <property type="entry name" value="Phage_tail_E/E"/>
</dbReference>
<reference evidence="2" key="1">
    <citation type="journal article" date="2019" name="Int. J. Syst. Evol. Microbiol.">
        <title>The Global Catalogue of Microorganisms (GCM) 10K type strain sequencing project: providing services to taxonomists for standard genome sequencing and annotation.</title>
        <authorList>
            <consortium name="The Broad Institute Genomics Platform"/>
            <consortium name="The Broad Institute Genome Sequencing Center for Infectious Disease"/>
            <person name="Wu L."/>
            <person name="Ma J."/>
        </authorList>
    </citation>
    <scope>NUCLEOTIDE SEQUENCE [LARGE SCALE GENOMIC DNA]</scope>
    <source>
        <strain evidence="2">JCM 17201</strain>
    </source>
</reference>
<comment type="caution">
    <text evidence="1">The sequence shown here is derived from an EMBL/GenBank/DDBJ whole genome shotgun (WGS) entry which is preliminary data.</text>
</comment>
<protein>
    <submittedName>
        <fullName evidence="1">Phage tail assembly protein</fullName>
    </submittedName>
</protein>
<dbReference type="EMBL" id="BAABDG010000010">
    <property type="protein sequence ID" value="GAA3911839.1"/>
    <property type="molecule type" value="Genomic_DNA"/>
</dbReference>
<organism evidence="1 2">
    <name type="scientific">Gibbsiella dentisursi</name>
    <dbReference type="NCBI Taxonomy" id="796890"/>
    <lineage>
        <taxon>Bacteria</taxon>
        <taxon>Pseudomonadati</taxon>
        <taxon>Pseudomonadota</taxon>
        <taxon>Gammaproteobacteria</taxon>
        <taxon>Enterobacterales</taxon>
        <taxon>Yersiniaceae</taxon>
        <taxon>Gibbsiella</taxon>
    </lineage>
</organism>
<evidence type="ECO:0000313" key="1">
    <source>
        <dbReference type="EMBL" id="GAA3911839.1"/>
    </source>
</evidence>
<sequence length="96" mass="10508">MAKTIALKTPIKRGEKEITKVTITDVMMQTGTLRGLSLRAVLDADVNTFIALLPRVTEPVLLDDEISRMPPWDFQELVAAAVDFLSAPSAQKGKRG</sequence>